<evidence type="ECO:0000256" key="5">
    <source>
        <dbReference type="ARBA" id="ARBA00023004"/>
    </source>
</evidence>
<keyword evidence="7" id="KW-0472">Membrane</keyword>
<dbReference type="Gene3D" id="1.10.760.10">
    <property type="entry name" value="Cytochrome c-like domain"/>
    <property type="match status" value="1"/>
</dbReference>
<dbReference type="GO" id="GO:0009055">
    <property type="term" value="F:electron transfer activity"/>
    <property type="evidence" value="ECO:0007669"/>
    <property type="project" value="InterPro"/>
</dbReference>
<dbReference type="PRINTS" id="PR00605">
    <property type="entry name" value="CYTCHROMECIC"/>
</dbReference>
<evidence type="ECO:0000256" key="1">
    <source>
        <dbReference type="ARBA" id="ARBA00022448"/>
    </source>
</evidence>
<dbReference type="OrthoDB" id="9811281at2"/>
<keyword evidence="5 6" id="KW-0408">Iron</keyword>
<accession>A0A4Y6PZL1</accession>
<dbReference type="Gene3D" id="6.10.280.130">
    <property type="match status" value="1"/>
</dbReference>
<evidence type="ECO:0000313" key="9">
    <source>
        <dbReference type="EMBL" id="QDG53680.1"/>
    </source>
</evidence>
<dbReference type="InterPro" id="IPR032858">
    <property type="entry name" value="CcoP_N"/>
</dbReference>
<dbReference type="SUPFAM" id="SSF46626">
    <property type="entry name" value="Cytochrome c"/>
    <property type="match status" value="1"/>
</dbReference>
<dbReference type="AlphaFoldDB" id="A0A4Y6PZL1"/>
<dbReference type="GO" id="GO:0020037">
    <property type="term" value="F:heme binding"/>
    <property type="evidence" value="ECO:0007669"/>
    <property type="project" value="InterPro"/>
</dbReference>
<dbReference type="InterPro" id="IPR050597">
    <property type="entry name" value="Cytochrome_c_Oxidase_Subunit"/>
</dbReference>
<dbReference type="GO" id="GO:0005506">
    <property type="term" value="F:iron ion binding"/>
    <property type="evidence" value="ECO:0007669"/>
    <property type="project" value="InterPro"/>
</dbReference>
<evidence type="ECO:0000259" key="8">
    <source>
        <dbReference type="PROSITE" id="PS51007"/>
    </source>
</evidence>
<keyword evidence="7" id="KW-1133">Transmembrane helix</keyword>
<evidence type="ECO:0000256" key="4">
    <source>
        <dbReference type="ARBA" id="ARBA00022982"/>
    </source>
</evidence>
<evidence type="ECO:0000256" key="6">
    <source>
        <dbReference type="PROSITE-ProRule" id="PRU00433"/>
    </source>
</evidence>
<evidence type="ECO:0000256" key="7">
    <source>
        <dbReference type="SAM" id="Phobius"/>
    </source>
</evidence>
<dbReference type="EMBL" id="CP041186">
    <property type="protein sequence ID" value="QDG53680.1"/>
    <property type="molecule type" value="Genomic_DNA"/>
</dbReference>
<gene>
    <name evidence="9" type="ORF">FIV42_23925</name>
</gene>
<feature type="transmembrane region" description="Helical" evidence="7">
    <location>
        <begin position="41"/>
        <end position="61"/>
    </location>
</feature>
<dbReference type="Pfam" id="PF13442">
    <property type="entry name" value="Cytochrome_CBB3"/>
    <property type="match status" value="1"/>
</dbReference>
<sequence length="200" mass="21908">MSSQTNNQQSSSGDQYADELLDHNYDGIQEYDNPMPGWWKAIFYITIVWAAVYFVGINMGYIPTYQDDLERGQAELQAMRDKHQQEAPAVDAAMLAQAVEDEAMLADGKAAFMTNCASCHGQKGEGLIGPNLTDKYWLHGGELTDIHKVVKDGVTAKGMPAWGNILTQDEVVGVVAYIETIKGTNPPNAKEPQGEPVEGK</sequence>
<dbReference type="InterPro" id="IPR008168">
    <property type="entry name" value="Cyt_C_IC"/>
</dbReference>
<dbReference type="PROSITE" id="PS51007">
    <property type="entry name" value="CYTC"/>
    <property type="match status" value="1"/>
</dbReference>
<keyword evidence="7" id="KW-0812">Transmembrane</keyword>
<keyword evidence="3 6" id="KW-0479">Metal-binding</keyword>
<dbReference type="InterPro" id="IPR036909">
    <property type="entry name" value="Cyt_c-like_dom_sf"/>
</dbReference>
<evidence type="ECO:0000256" key="2">
    <source>
        <dbReference type="ARBA" id="ARBA00022617"/>
    </source>
</evidence>
<dbReference type="PANTHER" id="PTHR33751">
    <property type="entry name" value="CBB3-TYPE CYTOCHROME C OXIDASE SUBUNIT FIXP"/>
    <property type="match status" value="1"/>
</dbReference>
<organism evidence="9 10">
    <name type="scientific">Persicimonas caeni</name>
    <dbReference type="NCBI Taxonomy" id="2292766"/>
    <lineage>
        <taxon>Bacteria</taxon>
        <taxon>Deltaproteobacteria</taxon>
        <taxon>Bradymonadales</taxon>
        <taxon>Bradymonadaceae</taxon>
        <taxon>Persicimonas</taxon>
    </lineage>
</organism>
<dbReference type="InterPro" id="IPR038414">
    <property type="entry name" value="CcoP_N_sf"/>
</dbReference>
<accession>A0A5B8YB89</accession>
<feature type="domain" description="Cytochrome c" evidence="8">
    <location>
        <begin position="103"/>
        <end position="182"/>
    </location>
</feature>
<evidence type="ECO:0000256" key="3">
    <source>
        <dbReference type="ARBA" id="ARBA00022723"/>
    </source>
</evidence>
<dbReference type="PANTHER" id="PTHR33751:SF1">
    <property type="entry name" value="CBB3-TYPE CYTOCHROME C OXIDASE SUBUNIT FIXP"/>
    <property type="match status" value="1"/>
</dbReference>
<dbReference type="InterPro" id="IPR009056">
    <property type="entry name" value="Cyt_c-like_dom"/>
</dbReference>
<keyword evidence="10" id="KW-1185">Reference proteome</keyword>
<proteinExistence type="predicted"/>
<reference evidence="9 10" key="1">
    <citation type="submission" date="2019-06" db="EMBL/GenBank/DDBJ databases">
        <title>Persicimonas caeni gen. nov., sp. nov., a predatory bacterium isolated from solar saltern.</title>
        <authorList>
            <person name="Wang S."/>
        </authorList>
    </citation>
    <scope>NUCLEOTIDE SEQUENCE [LARGE SCALE GENOMIC DNA]</scope>
    <source>
        <strain evidence="9 10">YN101</strain>
    </source>
</reference>
<evidence type="ECO:0000313" key="10">
    <source>
        <dbReference type="Proteomes" id="UP000315995"/>
    </source>
</evidence>
<keyword evidence="4" id="KW-0249">Electron transport</keyword>
<dbReference type="RefSeq" id="WP_141200134.1">
    <property type="nucleotide sequence ID" value="NZ_CP041186.1"/>
</dbReference>
<name>A0A4Y6PZL1_PERCE</name>
<dbReference type="Proteomes" id="UP000315995">
    <property type="component" value="Chromosome"/>
</dbReference>
<dbReference type="Pfam" id="PF14715">
    <property type="entry name" value="FixP_N"/>
    <property type="match status" value="1"/>
</dbReference>
<keyword evidence="1" id="KW-0813">Transport</keyword>
<keyword evidence="2 6" id="KW-0349">Heme</keyword>
<protein>
    <submittedName>
        <fullName evidence="9">C-type cytochrome</fullName>
    </submittedName>
</protein>